<proteinExistence type="predicted"/>
<feature type="region of interest" description="Disordered" evidence="1">
    <location>
        <begin position="40"/>
        <end position="61"/>
    </location>
</feature>
<name>A0A0D9WUX2_9ORYZ</name>
<reference evidence="3" key="2">
    <citation type="submission" date="2013-12" db="EMBL/GenBank/DDBJ databases">
        <authorList>
            <person name="Yu Y."/>
            <person name="Lee S."/>
            <person name="de Baynast K."/>
            <person name="Wissotski M."/>
            <person name="Liu L."/>
            <person name="Talag J."/>
            <person name="Goicoechea J."/>
            <person name="Angelova A."/>
            <person name="Jetty R."/>
            <person name="Kudrna D."/>
            <person name="Golser W."/>
            <person name="Rivera L."/>
            <person name="Zhang J."/>
            <person name="Wing R."/>
        </authorList>
    </citation>
    <scope>NUCLEOTIDE SEQUENCE</scope>
</reference>
<feature type="region of interest" description="Disordered" evidence="1">
    <location>
        <begin position="1"/>
        <end position="26"/>
    </location>
</feature>
<reference evidence="2" key="3">
    <citation type="submission" date="2015-04" db="UniProtKB">
        <authorList>
            <consortium name="EnsemblPlants"/>
        </authorList>
    </citation>
    <scope>IDENTIFICATION</scope>
</reference>
<sequence length="78" mass="8985">MAEHVWRCGDAFSPSSSDRPDPKKLKGQVYTEVYAYNPVPTTRQHKHNPLRRNLTPNRPPLCVVDRRQANNVTTIRDS</sequence>
<accession>A0A0D9WUX2</accession>
<protein>
    <submittedName>
        <fullName evidence="2">Uncharacterized protein</fullName>
    </submittedName>
</protein>
<dbReference type="Proteomes" id="UP000032180">
    <property type="component" value="Chromosome 7"/>
</dbReference>
<evidence type="ECO:0000313" key="3">
    <source>
        <dbReference type="Proteomes" id="UP000032180"/>
    </source>
</evidence>
<reference evidence="2 3" key="1">
    <citation type="submission" date="2012-08" db="EMBL/GenBank/DDBJ databases">
        <title>Oryza genome evolution.</title>
        <authorList>
            <person name="Wing R.A."/>
        </authorList>
    </citation>
    <scope>NUCLEOTIDE SEQUENCE</scope>
</reference>
<evidence type="ECO:0000256" key="1">
    <source>
        <dbReference type="SAM" id="MobiDB-lite"/>
    </source>
</evidence>
<organism evidence="2 3">
    <name type="scientific">Leersia perrieri</name>
    <dbReference type="NCBI Taxonomy" id="77586"/>
    <lineage>
        <taxon>Eukaryota</taxon>
        <taxon>Viridiplantae</taxon>
        <taxon>Streptophyta</taxon>
        <taxon>Embryophyta</taxon>
        <taxon>Tracheophyta</taxon>
        <taxon>Spermatophyta</taxon>
        <taxon>Magnoliopsida</taxon>
        <taxon>Liliopsida</taxon>
        <taxon>Poales</taxon>
        <taxon>Poaceae</taxon>
        <taxon>BOP clade</taxon>
        <taxon>Oryzoideae</taxon>
        <taxon>Oryzeae</taxon>
        <taxon>Oryzinae</taxon>
        <taxon>Leersia</taxon>
    </lineage>
</organism>
<keyword evidence="3" id="KW-1185">Reference proteome</keyword>
<dbReference type="Gramene" id="LPERR07G01030.1">
    <property type="protein sequence ID" value="LPERR07G01030.1"/>
    <property type="gene ID" value="LPERR07G01030"/>
</dbReference>
<dbReference type="HOGENOM" id="CLU_2625551_0_0_1"/>
<dbReference type="AlphaFoldDB" id="A0A0D9WUX2"/>
<dbReference type="EnsemblPlants" id="LPERR07G01030.1">
    <property type="protein sequence ID" value="LPERR07G01030.1"/>
    <property type="gene ID" value="LPERR07G01030"/>
</dbReference>
<evidence type="ECO:0000313" key="2">
    <source>
        <dbReference type="EnsemblPlants" id="LPERR07G01030.1"/>
    </source>
</evidence>